<dbReference type="RefSeq" id="WP_216836863.1">
    <property type="nucleotide sequence ID" value="NZ_JAFNJS010000003.1"/>
</dbReference>
<evidence type="ECO:0000313" key="3">
    <source>
        <dbReference type="Proteomes" id="UP001595420"/>
    </source>
</evidence>
<comment type="caution">
    <text evidence="2">The sequence shown here is derived from an EMBL/GenBank/DDBJ whole genome shotgun (WGS) entry which is preliminary data.</text>
</comment>
<dbReference type="Proteomes" id="UP001595420">
    <property type="component" value="Unassembled WGS sequence"/>
</dbReference>
<evidence type="ECO:0000313" key="2">
    <source>
        <dbReference type="EMBL" id="MFC3000796.1"/>
    </source>
</evidence>
<dbReference type="InterPro" id="IPR006311">
    <property type="entry name" value="TAT_signal"/>
</dbReference>
<accession>A0ABV7BVU3</accession>
<protein>
    <submittedName>
        <fullName evidence="2">Uncharacterized protein</fullName>
    </submittedName>
</protein>
<keyword evidence="1" id="KW-0732">Signal</keyword>
<dbReference type="PROSITE" id="PS51318">
    <property type="entry name" value="TAT"/>
    <property type="match status" value="1"/>
</dbReference>
<organism evidence="2 3">
    <name type="scientific">Falsiroseomonas tokyonensis</name>
    <dbReference type="NCBI Taxonomy" id="430521"/>
    <lineage>
        <taxon>Bacteria</taxon>
        <taxon>Pseudomonadati</taxon>
        <taxon>Pseudomonadota</taxon>
        <taxon>Alphaproteobacteria</taxon>
        <taxon>Acetobacterales</taxon>
        <taxon>Roseomonadaceae</taxon>
        <taxon>Falsiroseomonas</taxon>
    </lineage>
</organism>
<sequence>MTTAPTRRGLLAAAPALLFTPAALAEAPAALPEADARLLALRTAARAALERQEAAFRQWTKAEGARDRAAMAAADADQQEHWEAYVDTLLEMTEIPAAGLVGLAAKMSATAAFADAEGGQNDEEFQMLASAAEDAARLLGYLAQPGGEA</sequence>
<reference evidence="3" key="1">
    <citation type="journal article" date="2019" name="Int. J. Syst. Evol. Microbiol.">
        <title>The Global Catalogue of Microorganisms (GCM) 10K type strain sequencing project: providing services to taxonomists for standard genome sequencing and annotation.</title>
        <authorList>
            <consortium name="The Broad Institute Genomics Platform"/>
            <consortium name="The Broad Institute Genome Sequencing Center for Infectious Disease"/>
            <person name="Wu L."/>
            <person name="Ma J."/>
        </authorList>
    </citation>
    <scope>NUCLEOTIDE SEQUENCE [LARGE SCALE GENOMIC DNA]</scope>
    <source>
        <strain evidence="3">CGMCC 1.16855</strain>
    </source>
</reference>
<feature type="chain" id="PRO_5045966099" evidence="1">
    <location>
        <begin position="26"/>
        <end position="149"/>
    </location>
</feature>
<feature type="signal peptide" evidence="1">
    <location>
        <begin position="1"/>
        <end position="25"/>
    </location>
</feature>
<proteinExistence type="predicted"/>
<evidence type="ECO:0000256" key="1">
    <source>
        <dbReference type="SAM" id="SignalP"/>
    </source>
</evidence>
<gene>
    <name evidence="2" type="ORF">ACFOD3_12895</name>
</gene>
<keyword evidence="3" id="KW-1185">Reference proteome</keyword>
<dbReference type="EMBL" id="JBHRSB010000003">
    <property type="protein sequence ID" value="MFC3000796.1"/>
    <property type="molecule type" value="Genomic_DNA"/>
</dbReference>
<name>A0ABV7BVU3_9PROT</name>